<reference evidence="3" key="1">
    <citation type="submission" date="2020-02" db="EMBL/GenBank/DDBJ databases">
        <authorList>
            <person name="Meier V. D."/>
        </authorList>
    </citation>
    <scope>NUCLEOTIDE SEQUENCE</scope>
    <source>
        <strain evidence="3">AVDCRST_MAG77</strain>
    </source>
</reference>
<evidence type="ECO:0008006" key="4">
    <source>
        <dbReference type="Google" id="ProtNLM"/>
    </source>
</evidence>
<dbReference type="AlphaFoldDB" id="A0A6J4IN29"/>
<evidence type="ECO:0000313" key="3">
    <source>
        <dbReference type="EMBL" id="CAA9254706.1"/>
    </source>
</evidence>
<dbReference type="Pfam" id="PF01547">
    <property type="entry name" value="SBP_bac_1"/>
    <property type="match status" value="1"/>
</dbReference>
<evidence type="ECO:0000256" key="1">
    <source>
        <dbReference type="SAM" id="MobiDB-lite"/>
    </source>
</evidence>
<dbReference type="SUPFAM" id="SSF53850">
    <property type="entry name" value="Periplasmic binding protein-like II"/>
    <property type="match status" value="1"/>
</dbReference>
<keyword evidence="2" id="KW-0732">Signal</keyword>
<dbReference type="PANTHER" id="PTHR43649:SF30">
    <property type="entry name" value="ABC TRANSPORTER SUBSTRATE-BINDING PROTEIN"/>
    <property type="match status" value="1"/>
</dbReference>
<feature type="chain" id="PRO_5027056592" description="ABC transporter, substrate-binding protein (Cluster 1, maltose/g3p/polyamine/iron)" evidence="2">
    <location>
        <begin position="38"/>
        <end position="454"/>
    </location>
</feature>
<dbReference type="InterPro" id="IPR006059">
    <property type="entry name" value="SBP"/>
</dbReference>
<accession>A0A6J4IN29</accession>
<dbReference type="PANTHER" id="PTHR43649">
    <property type="entry name" value="ARABINOSE-BINDING PROTEIN-RELATED"/>
    <property type="match status" value="1"/>
</dbReference>
<organism evidence="3">
    <name type="scientific">uncultured Chloroflexota bacterium</name>
    <dbReference type="NCBI Taxonomy" id="166587"/>
    <lineage>
        <taxon>Bacteria</taxon>
        <taxon>Bacillati</taxon>
        <taxon>Chloroflexota</taxon>
        <taxon>environmental samples</taxon>
    </lineage>
</organism>
<feature type="compositionally biased region" description="Basic residues" evidence="1">
    <location>
        <begin position="8"/>
        <end position="21"/>
    </location>
</feature>
<dbReference type="InterPro" id="IPR050490">
    <property type="entry name" value="Bact_solute-bd_prot1"/>
</dbReference>
<protein>
    <recommendedName>
        <fullName evidence="4">ABC transporter, substrate-binding protein (Cluster 1, maltose/g3p/polyamine/iron)</fullName>
    </recommendedName>
</protein>
<evidence type="ECO:0000256" key="2">
    <source>
        <dbReference type="SAM" id="SignalP"/>
    </source>
</evidence>
<dbReference type="Gene3D" id="3.40.190.10">
    <property type="entry name" value="Periplasmic binding protein-like II"/>
    <property type="match status" value="1"/>
</dbReference>
<dbReference type="PROSITE" id="PS51318">
    <property type="entry name" value="TAT"/>
    <property type="match status" value="1"/>
</dbReference>
<sequence>MAGSRQGRTPHRSDRRTHTRRSVVGAAATVAGGAALAACGATQGAAPGGGGAASAGPVIISYMGRGRATEEEIYRGLIKDFTDKAPNVKVDIIWAGEGGADPFAEKLTSMLAGGTPPDTVWVHGNHTLDWAAQKVTADLTPYTKEKGFDLGAWYKGPVDDFRWENQLLALPRETSALVMFYNRSMFQANGVKEPTGDTTWAEWLDWSRKLTRDAEEGKVFGTFASAGSFNLFQMIWQNGGEIMNQQRTQSLLDSPAAIEAAQFAVDMRVRHRVSPTPADYGTQSLNQFMMGGRLATNTTNQAFALDLQRSKPFDWDAAPVPKNKVKAYAQASSAHGVVRASKQPAAGWQLVSWLSGEEASRVYAQKGLVVPAVVKVTEAEVFNGAGMPANYGKTWREVLKLARSFSVTRHWGEVRTTFDAELAPALDGKKSVPDAMRSAKEAIDRILASTAQAR</sequence>
<name>A0A6J4IN29_9CHLR</name>
<gene>
    <name evidence="3" type="ORF">AVDCRST_MAG77-2380</name>
</gene>
<proteinExistence type="predicted"/>
<dbReference type="InterPro" id="IPR006311">
    <property type="entry name" value="TAT_signal"/>
</dbReference>
<dbReference type="EMBL" id="CADCTC010000137">
    <property type="protein sequence ID" value="CAA9254706.1"/>
    <property type="molecule type" value="Genomic_DNA"/>
</dbReference>
<feature type="signal peptide" evidence="2">
    <location>
        <begin position="1"/>
        <end position="37"/>
    </location>
</feature>
<feature type="region of interest" description="Disordered" evidence="1">
    <location>
        <begin position="1"/>
        <end position="21"/>
    </location>
</feature>